<accession>A0ABP9FZZ8</accession>
<evidence type="ECO:0000256" key="1">
    <source>
        <dbReference type="ARBA" id="ARBA00004196"/>
    </source>
</evidence>
<keyword evidence="8" id="KW-1185">Reference proteome</keyword>
<evidence type="ECO:0000313" key="7">
    <source>
        <dbReference type="EMBL" id="GAA4923206.1"/>
    </source>
</evidence>
<name>A0ABP9FZZ8_9SPHI</name>
<dbReference type="InterPro" id="IPR036249">
    <property type="entry name" value="Thioredoxin-like_sf"/>
</dbReference>
<gene>
    <name evidence="7" type="ORF">GCM10023313_29170</name>
</gene>
<keyword evidence="4" id="KW-0676">Redox-active center</keyword>
<evidence type="ECO:0000256" key="4">
    <source>
        <dbReference type="ARBA" id="ARBA00023284"/>
    </source>
</evidence>
<keyword evidence="5" id="KW-0812">Transmembrane</keyword>
<evidence type="ECO:0000313" key="8">
    <source>
        <dbReference type="Proteomes" id="UP001501436"/>
    </source>
</evidence>
<organism evidence="7 8">
    <name type="scientific">Mucilaginibacter defluvii</name>
    <dbReference type="NCBI Taxonomy" id="1196019"/>
    <lineage>
        <taxon>Bacteria</taxon>
        <taxon>Pseudomonadati</taxon>
        <taxon>Bacteroidota</taxon>
        <taxon>Sphingobacteriia</taxon>
        <taxon>Sphingobacteriales</taxon>
        <taxon>Sphingobacteriaceae</taxon>
        <taxon>Mucilaginibacter</taxon>
    </lineage>
</organism>
<keyword evidence="3" id="KW-1015">Disulfide bond</keyword>
<dbReference type="InterPro" id="IPR013766">
    <property type="entry name" value="Thioredoxin_domain"/>
</dbReference>
<dbReference type="InterPro" id="IPR013740">
    <property type="entry name" value="Redoxin"/>
</dbReference>
<feature type="transmembrane region" description="Helical" evidence="5">
    <location>
        <begin position="91"/>
        <end position="111"/>
    </location>
</feature>
<dbReference type="PROSITE" id="PS51352">
    <property type="entry name" value="THIOREDOXIN_2"/>
    <property type="match status" value="1"/>
</dbReference>
<evidence type="ECO:0000256" key="5">
    <source>
        <dbReference type="SAM" id="Phobius"/>
    </source>
</evidence>
<dbReference type="EMBL" id="BAABJI010000002">
    <property type="protein sequence ID" value="GAA4923206.1"/>
    <property type="molecule type" value="Genomic_DNA"/>
</dbReference>
<dbReference type="PANTHER" id="PTHR42852:SF6">
    <property type="entry name" value="THIOL:DISULFIDE INTERCHANGE PROTEIN DSBE"/>
    <property type="match status" value="1"/>
</dbReference>
<evidence type="ECO:0000259" key="6">
    <source>
        <dbReference type="PROSITE" id="PS51352"/>
    </source>
</evidence>
<comment type="caution">
    <text evidence="7">The sequence shown here is derived from an EMBL/GenBank/DDBJ whole genome shotgun (WGS) entry which is preliminary data.</text>
</comment>
<feature type="transmembrane region" description="Helical" evidence="5">
    <location>
        <begin position="58"/>
        <end position="79"/>
    </location>
</feature>
<reference evidence="8" key="1">
    <citation type="journal article" date="2019" name="Int. J. Syst. Evol. Microbiol.">
        <title>The Global Catalogue of Microorganisms (GCM) 10K type strain sequencing project: providing services to taxonomists for standard genome sequencing and annotation.</title>
        <authorList>
            <consortium name="The Broad Institute Genomics Platform"/>
            <consortium name="The Broad Institute Genome Sequencing Center for Infectious Disease"/>
            <person name="Wu L."/>
            <person name="Ma J."/>
        </authorList>
    </citation>
    <scope>NUCLEOTIDE SEQUENCE [LARGE SCALE GENOMIC DNA]</scope>
    <source>
        <strain evidence="8">JCM 18283</strain>
    </source>
</reference>
<evidence type="ECO:0000256" key="2">
    <source>
        <dbReference type="ARBA" id="ARBA00022748"/>
    </source>
</evidence>
<dbReference type="Gene3D" id="3.40.30.10">
    <property type="entry name" value="Glutaredoxin"/>
    <property type="match status" value="1"/>
</dbReference>
<protein>
    <recommendedName>
        <fullName evidence="6">Thioredoxin domain-containing protein</fullName>
    </recommendedName>
</protein>
<keyword evidence="5" id="KW-1133">Transmembrane helix</keyword>
<sequence length="264" mass="30378">MLAVIPWLGIDIAEHRLAWEKDVREEMINVVQSVYDLSREQKAHILDNILERNSTLNMLIYLKSLLVLALLIGGVWLLIKYKRATGKIAKPLALTFVLMVLFTGAKFVWALTLDPQNKKIKFVDIDESEADLNKIIVDNFKGKVVYVDFWGTTCGPCMAEFRDFTKPLKDKYRQSGKVGYLYISQGNKYLWKKQVDKYDVEGTHIFVSDEKYARLFQDAVHDTSRRILMLTYVIVNAAGKIVDTDAKRPSDSKALFAQLDRHLR</sequence>
<feature type="domain" description="Thioredoxin" evidence="6">
    <location>
        <begin position="102"/>
        <end position="264"/>
    </location>
</feature>
<dbReference type="PANTHER" id="PTHR42852">
    <property type="entry name" value="THIOL:DISULFIDE INTERCHANGE PROTEIN DSBE"/>
    <property type="match status" value="1"/>
</dbReference>
<proteinExistence type="predicted"/>
<keyword evidence="2" id="KW-0201">Cytochrome c-type biogenesis</keyword>
<keyword evidence="5" id="KW-0472">Membrane</keyword>
<dbReference type="Pfam" id="PF08534">
    <property type="entry name" value="Redoxin"/>
    <property type="match status" value="1"/>
</dbReference>
<evidence type="ECO:0000256" key="3">
    <source>
        <dbReference type="ARBA" id="ARBA00023157"/>
    </source>
</evidence>
<comment type="subcellular location">
    <subcellularLocation>
        <location evidence="1">Cell envelope</location>
    </subcellularLocation>
</comment>
<dbReference type="InterPro" id="IPR050553">
    <property type="entry name" value="Thioredoxin_ResA/DsbE_sf"/>
</dbReference>
<dbReference type="Proteomes" id="UP001501436">
    <property type="component" value="Unassembled WGS sequence"/>
</dbReference>
<dbReference type="SUPFAM" id="SSF52833">
    <property type="entry name" value="Thioredoxin-like"/>
    <property type="match status" value="1"/>
</dbReference>